<dbReference type="ExpressionAtlas" id="A0A1D6LBM1">
    <property type="expression patterns" value="baseline"/>
</dbReference>
<dbReference type="SUPFAM" id="SSF81837">
    <property type="entry name" value="BEACH domain"/>
    <property type="match status" value="1"/>
</dbReference>
<evidence type="ECO:0000313" key="4">
    <source>
        <dbReference type="EMBL" id="ONM11500.1"/>
    </source>
</evidence>
<comment type="similarity">
    <text evidence="1">Belongs to the prokaryotic/mitochondrial release factor family.</text>
</comment>
<organism evidence="4">
    <name type="scientific">Zea mays</name>
    <name type="common">Maize</name>
    <dbReference type="NCBI Taxonomy" id="4577"/>
    <lineage>
        <taxon>Eukaryota</taxon>
        <taxon>Viridiplantae</taxon>
        <taxon>Streptophyta</taxon>
        <taxon>Embryophyta</taxon>
        <taxon>Tracheophyta</taxon>
        <taxon>Spermatophyta</taxon>
        <taxon>Magnoliopsida</taxon>
        <taxon>Liliopsida</taxon>
        <taxon>Poales</taxon>
        <taxon>Poaceae</taxon>
        <taxon>PACMAD clade</taxon>
        <taxon>Panicoideae</taxon>
        <taxon>Andropogonodae</taxon>
        <taxon>Andropogoneae</taxon>
        <taxon>Tripsacinae</taxon>
        <taxon>Zea</taxon>
    </lineage>
</organism>
<feature type="domain" description="BEACH" evidence="3">
    <location>
        <begin position="198"/>
        <end position="437"/>
    </location>
</feature>
<dbReference type="InterPro" id="IPR045853">
    <property type="entry name" value="Pep_chain_release_fac_I_sf"/>
</dbReference>
<dbReference type="PANTHER" id="PTHR13743">
    <property type="entry name" value="BEIGE/BEACH-RELATED"/>
    <property type="match status" value="1"/>
</dbReference>
<feature type="compositionally biased region" description="Low complexity" evidence="2">
    <location>
        <begin position="50"/>
        <end position="61"/>
    </location>
</feature>
<reference evidence="4" key="1">
    <citation type="submission" date="2015-12" db="EMBL/GenBank/DDBJ databases">
        <title>Update maize B73 reference genome by single molecule sequencing technologies.</title>
        <authorList>
            <consortium name="Maize Genome Sequencing Project"/>
            <person name="Ware D."/>
        </authorList>
    </citation>
    <scope>NUCLEOTIDE SEQUENCE [LARGE SCALE GENOMIC DNA]</scope>
    <source>
        <tissue evidence="4">Seedling</tissue>
    </source>
</reference>
<evidence type="ECO:0000256" key="2">
    <source>
        <dbReference type="SAM" id="MobiDB-lite"/>
    </source>
</evidence>
<evidence type="ECO:0000256" key="1">
    <source>
        <dbReference type="ARBA" id="ARBA00010835"/>
    </source>
</evidence>
<dbReference type="Pfam" id="PF02138">
    <property type="entry name" value="Beach"/>
    <property type="match status" value="1"/>
</dbReference>
<dbReference type="UniPathway" id="UPA00094"/>
<protein>
    <submittedName>
        <fullName evidence="4">BEACH domain-containing protein C2</fullName>
    </submittedName>
</protein>
<dbReference type="SUPFAM" id="SSF75620">
    <property type="entry name" value="Release factor"/>
    <property type="match status" value="1"/>
</dbReference>
<dbReference type="InterPro" id="IPR050865">
    <property type="entry name" value="BEACH_Domain"/>
</dbReference>
<dbReference type="InterPro" id="IPR000409">
    <property type="entry name" value="BEACH_dom"/>
</dbReference>
<sequence length="437" mass="48195">MARALLLLRVAVARYPPLPASPALLQPQPLLRCHAPSQYKSQLRFLSSLSSSVPNSSDAPSDGGGDRDGEEDGAKSGSHVDYLGMSDEELMEQCDMGTFKASGPGGQHCNKRESAVRLKHLPIGIIAQAVEDRSQHKNRASALSRLRTLIALKALEEMMLAPKSGMQALLDLLFAVEDSVSDAAKILGAPVLYYVLLTLQDSVHKVFYAVVEAAAVRADNSHLGGLARYPVSATLPQIGSRLFLTWGVFWSFPEVLNAGDDMIGVECLEEDCDGKFAQTTAILENDYCCECARYLIPILYVSVELVKALQAHIINWDIHMFDEEIGNTTQGGKFDHADRLFQSIENAYINSLSNTSDVKELIPEFFYMPEFLENSNSYHLGVKQDGEPIGDVALPPWAKDDNSSDEFDKDSIESDDRSLEELSWETLELLVVPHIFR</sequence>
<gene>
    <name evidence="4" type="ORF">ZEAMMB73_Zm00001d034810</name>
</gene>
<dbReference type="Pfam" id="PF00472">
    <property type="entry name" value="RF-1"/>
    <property type="match status" value="1"/>
</dbReference>
<dbReference type="InterPro" id="IPR000352">
    <property type="entry name" value="Pep_chain_release_fac_I"/>
</dbReference>
<dbReference type="Gene3D" id="3.30.160.20">
    <property type="match status" value="1"/>
</dbReference>
<proteinExistence type="inferred from homology"/>
<dbReference type="Gene3D" id="1.10.1540.10">
    <property type="entry name" value="BEACH domain"/>
    <property type="match status" value="1"/>
</dbReference>
<dbReference type="SMART" id="SM01026">
    <property type="entry name" value="Beach"/>
    <property type="match status" value="1"/>
</dbReference>
<dbReference type="PROSITE" id="PS50197">
    <property type="entry name" value="BEACH"/>
    <property type="match status" value="1"/>
</dbReference>
<dbReference type="PANTHER" id="PTHR13743:SF129">
    <property type="entry name" value="BEACH DOMAIN-CONTAINING PROTEIN"/>
    <property type="match status" value="1"/>
</dbReference>
<dbReference type="AlphaFoldDB" id="A0A1D6LBM1"/>
<name>A0A1D6LBM1_MAIZE</name>
<dbReference type="InterPro" id="IPR036372">
    <property type="entry name" value="BEACH_dom_sf"/>
</dbReference>
<accession>A0A1D6LBM1</accession>
<dbReference type="GO" id="GO:0006633">
    <property type="term" value="P:fatty acid biosynthetic process"/>
    <property type="evidence" value="ECO:0007669"/>
    <property type="project" value="UniProtKB-UniPathway"/>
</dbReference>
<dbReference type="EMBL" id="CM007647">
    <property type="protein sequence ID" value="ONM11500.1"/>
    <property type="molecule type" value="Genomic_DNA"/>
</dbReference>
<feature type="region of interest" description="Disordered" evidence="2">
    <location>
        <begin position="50"/>
        <end position="81"/>
    </location>
</feature>
<dbReference type="GO" id="GO:0003747">
    <property type="term" value="F:translation release factor activity"/>
    <property type="evidence" value="ECO:0007669"/>
    <property type="project" value="InterPro"/>
</dbReference>
<evidence type="ECO:0000259" key="3">
    <source>
        <dbReference type="PROSITE" id="PS50197"/>
    </source>
</evidence>
<feature type="region of interest" description="Disordered" evidence="2">
    <location>
        <begin position="393"/>
        <end position="414"/>
    </location>
</feature>